<name>A0A0E0NEJ5_ORYRU</name>
<feature type="region of interest" description="Disordered" evidence="1">
    <location>
        <begin position="200"/>
        <end position="220"/>
    </location>
</feature>
<dbReference type="eggNOG" id="KOG0778">
    <property type="taxonomic scope" value="Eukaryota"/>
</dbReference>
<evidence type="ECO:0008006" key="4">
    <source>
        <dbReference type="Google" id="ProtNLM"/>
    </source>
</evidence>
<dbReference type="OMA" id="NDICAHI"/>
<dbReference type="InterPro" id="IPR038765">
    <property type="entry name" value="Papain-like_cys_pep_sf"/>
</dbReference>
<organism evidence="2 3">
    <name type="scientific">Oryza rufipogon</name>
    <name type="common">Brownbeard rice</name>
    <name type="synonym">Asian wild rice</name>
    <dbReference type="NCBI Taxonomy" id="4529"/>
    <lineage>
        <taxon>Eukaryota</taxon>
        <taxon>Viridiplantae</taxon>
        <taxon>Streptophyta</taxon>
        <taxon>Embryophyta</taxon>
        <taxon>Tracheophyta</taxon>
        <taxon>Spermatophyta</taxon>
        <taxon>Magnoliopsida</taxon>
        <taxon>Liliopsida</taxon>
        <taxon>Poales</taxon>
        <taxon>Poaceae</taxon>
        <taxon>BOP clade</taxon>
        <taxon>Oryzoideae</taxon>
        <taxon>Oryzeae</taxon>
        <taxon>Oryzinae</taxon>
        <taxon>Oryza</taxon>
    </lineage>
</organism>
<dbReference type="AlphaFoldDB" id="A0A0E0NEJ5"/>
<feature type="region of interest" description="Disordered" evidence="1">
    <location>
        <begin position="1"/>
        <end position="48"/>
    </location>
</feature>
<accession>A0A0E0NEJ5</accession>
<dbReference type="HOGENOM" id="CLU_017472_3_0_1"/>
<feature type="compositionally biased region" description="Polar residues" evidence="1">
    <location>
        <begin position="1"/>
        <end position="11"/>
    </location>
</feature>
<dbReference type="SUPFAM" id="SSF54001">
    <property type="entry name" value="Cysteine proteinases"/>
    <property type="match status" value="1"/>
</dbReference>
<evidence type="ECO:0000256" key="1">
    <source>
        <dbReference type="SAM" id="MobiDB-lite"/>
    </source>
</evidence>
<dbReference type="Gene3D" id="3.40.395.10">
    <property type="entry name" value="Adenoviral Proteinase, Chain A"/>
    <property type="match status" value="1"/>
</dbReference>
<dbReference type="EnsemblPlants" id="ORUFI02G16420.1">
    <property type="protein sequence ID" value="ORUFI02G16420.1"/>
    <property type="gene ID" value="ORUFI02G16420"/>
</dbReference>
<dbReference type="STRING" id="4529.A0A0E0NEJ5"/>
<dbReference type="Gramene" id="ORUFI02G16420.1">
    <property type="protein sequence ID" value="ORUFI02G16420.1"/>
    <property type="gene ID" value="ORUFI02G16420"/>
</dbReference>
<evidence type="ECO:0000313" key="2">
    <source>
        <dbReference type="EnsemblPlants" id="ORUFI02G16420.1"/>
    </source>
</evidence>
<dbReference type="Proteomes" id="UP000008022">
    <property type="component" value="Unassembled WGS sequence"/>
</dbReference>
<proteinExistence type="predicted"/>
<reference evidence="3" key="1">
    <citation type="submission" date="2013-06" db="EMBL/GenBank/DDBJ databases">
        <authorList>
            <person name="Zhao Q."/>
        </authorList>
    </citation>
    <scope>NUCLEOTIDE SEQUENCE</scope>
    <source>
        <strain evidence="3">cv. W1943</strain>
    </source>
</reference>
<sequence length="540" mass="62214">MMASSKTTNSIKVDVESSDLHSNVQKSNETKPLLLDNQPEENKQTTISQTYDYIPQDYEMTDNDICAHITIETSSSTDVLVKINDIALKQNQLLPLLNENEYLDDNLQGLEYHFNSLERQQNVGTHNWKDLRVTTWPITEQLREPMQTDGASCGLFMLKYMESWTGDALSHTITQEHMSLFRSKLASILIHWKTNIAQTTPRSEQSNEVGDDSDCVEIFSSPDNEKKFTSKKRIDDSQQSKPSSNQAKYQSLMSVLSRMGKNELISGLCNYIKSIDCAETSQKVWLQTSKPYSIRLTLQKLQGILKEGEPMDHDCFNIIVRKLASDDIQFMKKNKGAISKHYLDMRFWNIIDFGRHPDYRKKLNVEQLVDSVCNGHGIDYNISKCKSILIPTDYCGTFVLIILDQETRTLYILDPTPLNPIYENNPNARYTKKLLCIGEYLAKAMVKACPRSRWNEDINLWRQIILPNVPIRNRELSGYYVSLSMQTWKYNELLLPDFQDGNELRKYFLAQLLAFQDNECEGNMPDGVRDLLKCITNNIN</sequence>
<protein>
    <recommendedName>
        <fullName evidence="4">Ubiquitin-like protease family profile domain-containing protein</fullName>
    </recommendedName>
</protein>
<reference evidence="2" key="2">
    <citation type="submission" date="2015-06" db="UniProtKB">
        <authorList>
            <consortium name="EnsemblPlants"/>
        </authorList>
    </citation>
    <scope>IDENTIFICATION</scope>
</reference>
<feature type="region of interest" description="Disordered" evidence="1">
    <location>
        <begin position="226"/>
        <end position="245"/>
    </location>
</feature>
<feature type="compositionally biased region" description="Basic and acidic residues" evidence="1">
    <location>
        <begin position="226"/>
        <end position="238"/>
    </location>
</feature>
<evidence type="ECO:0000313" key="3">
    <source>
        <dbReference type="Proteomes" id="UP000008022"/>
    </source>
</evidence>
<keyword evidence="3" id="KW-1185">Reference proteome</keyword>